<evidence type="ECO:0000313" key="1">
    <source>
        <dbReference type="EMBL" id="JAH84333.1"/>
    </source>
</evidence>
<sequence>MNILYLKETLI</sequence>
<reference evidence="1" key="2">
    <citation type="journal article" date="2015" name="Fish Shellfish Immunol.">
        <title>Early steps in the European eel (Anguilla anguilla)-Vibrio vulnificus interaction in the gills: Role of the RtxA13 toxin.</title>
        <authorList>
            <person name="Callol A."/>
            <person name="Pajuelo D."/>
            <person name="Ebbesson L."/>
            <person name="Teles M."/>
            <person name="MacKenzie S."/>
            <person name="Amaro C."/>
        </authorList>
    </citation>
    <scope>NUCLEOTIDE SEQUENCE</scope>
</reference>
<dbReference type="EMBL" id="GBXM01024244">
    <property type="protein sequence ID" value="JAH84333.1"/>
    <property type="molecule type" value="Transcribed_RNA"/>
</dbReference>
<accession>A0A0E9W4D4</accession>
<name>A0A0E9W4D4_ANGAN</name>
<protein>
    <submittedName>
        <fullName evidence="1">Uncharacterized protein</fullName>
    </submittedName>
</protein>
<organism evidence="1">
    <name type="scientific">Anguilla anguilla</name>
    <name type="common">European freshwater eel</name>
    <name type="synonym">Muraena anguilla</name>
    <dbReference type="NCBI Taxonomy" id="7936"/>
    <lineage>
        <taxon>Eukaryota</taxon>
        <taxon>Metazoa</taxon>
        <taxon>Chordata</taxon>
        <taxon>Craniata</taxon>
        <taxon>Vertebrata</taxon>
        <taxon>Euteleostomi</taxon>
        <taxon>Actinopterygii</taxon>
        <taxon>Neopterygii</taxon>
        <taxon>Teleostei</taxon>
        <taxon>Anguilliformes</taxon>
        <taxon>Anguillidae</taxon>
        <taxon>Anguilla</taxon>
    </lineage>
</organism>
<proteinExistence type="predicted"/>
<reference evidence="1" key="1">
    <citation type="submission" date="2014-11" db="EMBL/GenBank/DDBJ databases">
        <authorList>
            <person name="Amaro Gonzalez C."/>
        </authorList>
    </citation>
    <scope>NUCLEOTIDE SEQUENCE</scope>
</reference>